<dbReference type="GO" id="GO:0032543">
    <property type="term" value="P:mitochondrial translation"/>
    <property type="evidence" value="ECO:0007669"/>
    <property type="project" value="TreeGrafter"/>
</dbReference>
<dbReference type="KEGG" id="fas:105265516"/>
<keyword evidence="5" id="KW-0687">Ribonucleoprotein</keyword>
<dbReference type="InterPro" id="IPR000307">
    <property type="entry name" value="Ribosomal_bS16"/>
</dbReference>
<gene>
    <name evidence="9" type="primary">mRpS16</name>
</gene>
<reference evidence="9" key="1">
    <citation type="submission" date="2025-08" db="UniProtKB">
        <authorList>
            <consortium name="RefSeq"/>
        </authorList>
    </citation>
    <scope>IDENTIFICATION</scope>
    <source>
        <strain evidence="9">USDA-PBARC FA_bdor</strain>
        <tissue evidence="9">Whole organism</tissue>
    </source>
</reference>
<protein>
    <recommendedName>
        <fullName evidence="6">Small ribosomal subunit protein bS16m</fullName>
    </recommendedName>
    <alternativeName>
        <fullName evidence="7">28S ribosomal protein S16, mitochondrial</fullName>
    </alternativeName>
</protein>
<comment type="similarity">
    <text evidence="2">Belongs to the bacterial ribosomal protein bS16 family.</text>
</comment>
<evidence type="ECO:0000313" key="9">
    <source>
        <dbReference type="RefSeq" id="XP_011301346.1"/>
    </source>
</evidence>
<dbReference type="InterPro" id="IPR023803">
    <property type="entry name" value="Ribosomal_bS16_dom_sf"/>
</dbReference>
<proteinExistence type="inferred from homology"/>
<dbReference type="PANTHER" id="PTHR12919:SF20">
    <property type="entry name" value="SMALL RIBOSOMAL SUBUNIT PROTEIN BS16M"/>
    <property type="match status" value="1"/>
</dbReference>
<evidence type="ECO:0000256" key="2">
    <source>
        <dbReference type="ARBA" id="ARBA00006668"/>
    </source>
</evidence>
<dbReference type="AlphaFoldDB" id="A0A9R1TXC7"/>
<dbReference type="Proteomes" id="UP000694866">
    <property type="component" value="Unplaced"/>
</dbReference>
<evidence type="ECO:0000256" key="7">
    <source>
        <dbReference type="ARBA" id="ARBA00035438"/>
    </source>
</evidence>
<dbReference type="GeneID" id="105265516"/>
<dbReference type="NCBIfam" id="TIGR00002">
    <property type="entry name" value="S16"/>
    <property type="match status" value="1"/>
</dbReference>
<organism evidence="8 9">
    <name type="scientific">Fopius arisanus</name>
    <dbReference type="NCBI Taxonomy" id="64838"/>
    <lineage>
        <taxon>Eukaryota</taxon>
        <taxon>Metazoa</taxon>
        <taxon>Ecdysozoa</taxon>
        <taxon>Arthropoda</taxon>
        <taxon>Hexapoda</taxon>
        <taxon>Insecta</taxon>
        <taxon>Pterygota</taxon>
        <taxon>Neoptera</taxon>
        <taxon>Endopterygota</taxon>
        <taxon>Hymenoptera</taxon>
        <taxon>Apocrita</taxon>
        <taxon>Ichneumonoidea</taxon>
        <taxon>Braconidae</taxon>
        <taxon>Opiinae</taxon>
        <taxon>Fopius</taxon>
    </lineage>
</organism>
<sequence length="139" mass="16139">MPRFPLHPASGTGVYTQWHDKVIRLARYGCANRPFFHIVIMNPKVEQRKPPIEQLGTYDPSPNQFNEKLVSLNTERLLFWLGQKNVTVSENVEELLGLSGFLPIHPRTFIKAWRSRRKNDEEAAKAKLEEEQKAQEQTN</sequence>
<keyword evidence="3 9" id="KW-0689">Ribosomal protein</keyword>
<dbReference type="Pfam" id="PF00886">
    <property type="entry name" value="Ribosomal_S16"/>
    <property type="match status" value="1"/>
</dbReference>
<dbReference type="Gene3D" id="3.30.1320.10">
    <property type="match status" value="1"/>
</dbReference>
<comment type="subcellular location">
    <subcellularLocation>
        <location evidence="1">Mitochondrion</location>
    </subcellularLocation>
</comment>
<accession>A0A9R1TXC7</accession>
<dbReference type="FunFam" id="3.30.1320.10:FF:000004">
    <property type="entry name" value="28S ribosomal protein S16, mitochondrial"/>
    <property type="match status" value="1"/>
</dbReference>
<dbReference type="GO" id="GO:0005743">
    <property type="term" value="C:mitochondrial inner membrane"/>
    <property type="evidence" value="ECO:0007669"/>
    <property type="project" value="UniProtKB-ARBA"/>
</dbReference>
<name>A0A9R1TXC7_9HYME</name>
<dbReference type="CTD" id="51021"/>
<evidence type="ECO:0000256" key="3">
    <source>
        <dbReference type="ARBA" id="ARBA00022980"/>
    </source>
</evidence>
<evidence type="ECO:0000256" key="1">
    <source>
        <dbReference type="ARBA" id="ARBA00004173"/>
    </source>
</evidence>
<keyword evidence="4" id="KW-0496">Mitochondrion</keyword>
<dbReference type="GO" id="GO:0005763">
    <property type="term" value="C:mitochondrial small ribosomal subunit"/>
    <property type="evidence" value="ECO:0007669"/>
    <property type="project" value="TreeGrafter"/>
</dbReference>
<evidence type="ECO:0000256" key="4">
    <source>
        <dbReference type="ARBA" id="ARBA00023128"/>
    </source>
</evidence>
<dbReference type="SUPFAM" id="SSF54565">
    <property type="entry name" value="Ribosomal protein S16"/>
    <property type="match status" value="1"/>
</dbReference>
<dbReference type="OrthoDB" id="407221at2759"/>
<evidence type="ECO:0000256" key="6">
    <source>
        <dbReference type="ARBA" id="ARBA00035263"/>
    </source>
</evidence>
<keyword evidence="8" id="KW-1185">Reference proteome</keyword>
<dbReference type="GO" id="GO:0003735">
    <property type="term" value="F:structural constituent of ribosome"/>
    <property type="evidence" value="ECO:0007669"/>
    <property type="project" value="InterPro"/>
</dbReference>
<evidence type="ECO:0000313" key="8">
    <source>
        <dbReference type="Proteomes" id="UP000694866"/>
    </source>
</evidence>
<dbReference type="PANTHER" id="PTHR12919">
    <property type="entry name" value="30S RIBOSOMAL PROTEIN S16"/>
    <property type="match status" value="1"/>
</dbReference>
<evidence type="ECO:0000256" key="5">
    <source>
        <dbReference type="ARBA" id="ARBA00023274"/>
    </source>
</evidence>
<dbReference type="RefSeq" id="XP_011301346.1">
    <property type="nucleotide sequence ID" value="XM_011303044.1"/>
</dbReference>